<dbReference type="Pfam" id="PF00291">
    <property type="entry name" value="PALP"/>
    <property type="match status" value="1"/>
</dbReference>
<comment type="catalytic activity">
    <reaction evidence="10">
        <text>L-serine = pyruvate + NH4(+)</text>
        <dbReference type="Rhea" id="RHEA:19169"/>
        <dbReference type="ChEBI" id="CHEBI:15361"/>
        <dbReference type="ChEBI" id="CHEBI:28938"/>
        <dbReference type="ChEBI" id="CHEBI:33384"/>
        <dbReference type="EC" id="4.3.1.17"/>
    </reaction>
</comment>
<evidence type="ECO:0000256" key="5">
    <source>
        <dbReference type="ARBA" id="ARBA00012093"/>
    </source>
</evidence>
<dbReference type="GO" id="GO:0005737">
    <property type="term" value="C:cytoplasm"/>
    <property type="evidence" value="ECO:0007669"/>
    <property type="project" value="UniProtKB-SubCell"/>
</dbReference>
<keyword evidence="8" id="KW-0663">Pyridoxal phosphate</keyword>
<dbReference type="InterPro" id="IPR000634">
    <property type="entry name" value="Ser/Thr_deHydtase_PyrdxlP-BS"/>
</dbReference>
<dbReference type="InterPro" id="IPR050147">
    <property type="entry name" value="Ser/Thr_Dehydratase"/>
</dbReference>
<evidence type="ECO:0000256" key="6">
    <source>
        <dbReference type="ARBA" id="ARBA00022432"/>
    </source>
</evidence>
<evidence type="ECO:0000313" key="12">
    <source>
        <dbReference type="EMBL" id="KAF2239386.1"/>
    </source>
</evidence>
<dbReference type="FunFam" id="3.40.50.1100:FF:000040">
    <property type="entry name" value="L-serine dehydratase, putative"/>
    <property type="match status" value="1"/>
</dbReference>
<evidence type="ECO:0000256" key="1">
    <source>
        <dbReference type="ARBA" id="ARBA00001933"/>
    </source>
</evidence>
<dbReference type="Gene3D" id="3.40.50.1100">
    <property type="match status" value="2"/>
</dbReference>
<dbReference type="GO" id="GO:0006565">
    <property type="term" value="P:L-serine catabolic process"/>
    <property type="evidence" value="ECO:0007669"/>
    <property type="project" value="TreeGrafter"/>
</dbReference>
<evidence type="ECO:0000256" key="8">
    <source>
        <dbReference type="ARBA" id="ARBA00022898"/>
    </source>
</evidence>
<keyword evidence="7" id="KW-0963">Cytoplasm</keyword>
<dbReference type="CDD" id="cd06448">
    <property type="entry name" value="L-Ser-dehyd"/>
    <property type="match status" value="1"/>
</dbReference>
<evidence type="ECO:0000256" key="7">
    <source>
        <dbReference type="ARBA" id="ARBA00022490"/>
    </source>
</evidence>
<dbReference type="InterPro" id="IPR036052">
    <property type="entry name" value="TrpB-like_PALP_sf"/>
</dbReference>
<dbReference type="GO" id="GO:0006567">
    <property type="term" value="P:L-threonine catabolic process"/>
    <property type="evidence" value="ECO:0007669"/>
    <property type="project" value="TreeGrafter"/>
</dbReference>
<name>A0A6A6HMP9_VIRVR</name>
<feature type="domain" description="Tryptophan synthase beta chain-like PALP" evidence="11">
    <location>
        <begin position="10"/>
        <end position="327"/>
    </location>
</feature>
<protein>
    <recommendedName>
        <fullName evidence="5">L-serine ammonia-lyase</fullName>
        <ecNumber evidence="5">4.3.1.17</ecNumber>
    </recommendedName>
</protein>
<dbReference type="GO" id="GO:0006094">
    <property type="term" value="P:gluconeogenesis"/>
    <property type="evidence" value="ECO:0007669"/>
    <property type="project" value="UniProtKB-KW"/>
</dbReference>
<dbReference type="Proteomes" id="UP000800092">
    <property type="component" value="Unassembled WGS sequence"/>
</dbReference>
<gene>
    <name evidence="12" type="ORF">EV356DRAFT_528646</name>
</gene>
<dbReference type="EMBL" id="ML991773">
    <property type="protein sequence ID" value="KAF2239386.1"/>
    <property type="molecule type" value="Genomic_DNA"/>
</dbReference>
<comment type="similarity">
    <text evidence="4">Belongs to the serine/threonine dehydratase family.</text>
</comment>
<comment type="cofactor">
    <cofactor evidence="1">
        <name>pyridoxal 5'-phosphate</name>
        <dbReference type="ChEBI" id="CHEBI:597326"/>
    </cofactor>
</comment>
<evidence type="ECO:0000313" key="13">
    <source>
        <dbReference type="Proteomes" id="UP000800092"/>
    </source>
</evidence>
<dbReference type="PROSITE" id="PS00165">
    <property type="entry name" value="DEHYDRATASE_SER_THR"/>
    <property type="match status" value="1"/>
</dbReference>
<comment type="subcellular location">
    <subcellularLocation>
        <location evidence="2">Cytoplasm</location>
    </subcellularLocation>
</comment>
<reference evidence="12" key="1">
    <citation type="journal article" date="2020" name="Stud. Mycol.">
        <title>101 Dothideomycetes genomes: a test case for predicting lifestyles and emergence of pathogens.</title>
        <authorList>
            <person name="Haridas S."/>
            <person name="Albert R."/>
            <person name="Binder M."/>
            <person name="Bloem J."/>
            <person name="Labutti K."/>
            <person name="Salamov A."/>
            <person name="Andreopoulos B."/>
            <person name="Baker S."/>
            <person name="Barry K."/>
            <person name="Bills G."/>
            <person name="Bluhm B."/>
            <person name="Cannon C."/>
            <person name="Castanera R."/>
            <person name="Culley D."/>
            <person name="Daum C."/>
            <person name="Ezra D."/>
            <person name="Gonzalez J."/>
            <person name="Henrissat B."/>
            <person name="Kuo A."/>
            <person name="Liang C."/>
            <person name="Lipzen A."/>
            <person name="Lutzoni F."/>
            <person name="Magnuson J."/>
            <person name="Mondo S."/>
            <person name="Nolan M."/>
            <person name="Ohm R."/>
            <person name="Pangilinan J."/>
            <person name="Park H.-J."/>
            <person name="Ramirez L."/>
            <person name="Alfaro M."/>
            <person name="Sun H."/>
            <person name="Tritt A."/>
            <person name="Yoshinaga Y."/>
            <person name="Zwiers L.-H."/>
            <person name="Turgeon B."/>
            <person name="Goodwin S."/>
            <person name="Spatafora J."/>
            <person name="Crous P."/>
            <person name="Grigoriev I."/>
        </authorList>
    </citation>
    <scope>NUCLEOTIDE SEQUENCE</scope>
    <source>
        <strain evidence="12">Tuck. ex Michener</strain>
    </source>
</reference>
<dbReference type="PANTHER" id="PTHR48078">
    <property type="entry name" value="THREONINE DEHYDRATASE, MITOCHONDRIAL-RELATED"/>
    <property type="match status" value="1"/>
</dbReference>
<dbReference type="GO" id="GO:0004794">
    <property type="term" value="F:threonine deaminase activity"/>
    <property type="evidence" value="ECO:0007669"/>
    <property type="project" value="TreeGrafter"/>
</dbReference>
<keyword evidence="6" id="KW-0312">Gluconeogenesis</keyword>
<dbReference type="InterPro" id="IPR001926">
    <property type="entry name" value="TrpB-like_PALP"/>
</dbReference>
<dbReference type="PANTHER" id="PTHR48078:SF2">
    <property type="entry name" value="CATABOLIC L-SERINE_THREONINE DEHYDRATASE"/>
    <property type="match status" value="1"/>
</dbReference>
<keyword evidence="13" id="KW-1185">Reference proteome</keyword>
<evidence type="ECO:0000256" key="9">
    <source>
        <dbReference type="ARBA" id="ARBA00023239"/>
    </source>
</evidence>
<dbReference type="AlphaFoldDB" id="A0A6A6HMP9"/>
<accession>A0A6A6HMP9</accession>
<comment type="pathway">
    <text evidence="3">Carbohydrate biosynthesis; gluconeogenesis.</text>
</comment>
<evidence type="ECO:0000256" key="3">
    <source>
        <dbReference type="ARBA" id="ARBA00004742"/>
    </source>
</evidence>
<proteinExistence type="inferred from homology"/>
<evidence type="ECO:0000256" key="10">
    <source>
        <dbReference type="ARBA" id="ARBA00049406"/>
    </source>
</evidence>
<organism evidence="12 13">
    <name type="scientific">Viridothelium virens</name>
    <name type="common">Speckled blister lichen</name>
    <name type="synonym">Trypethelium virens</name>
    <dbReference type="NCBI Taxonomy" id="1048519"/>
    <lineage>
        <taxon>Eukaryota</taxon>
        <taxon>Fungi</taxon>
        <taxon>Dikarya</taxon>
        <taxon>Ascomycota</taxon>
        <taxon>Pezizomycotina</taxon>
        <taxon>Dothideomycetes</taxon>
        <taxon>Dothideomycetes incertae sedis</taxon>
        <taxon>Trypetheliales</taxon>
        <taxon>Trypetheliaceae</taxon>
        <taxon>Viridothelium</taxon>
    </lineage>
</organism>
<dbReference type="OrthoDB" id="7773036at2759"/>
<evidence type="ECO:0000259" key="11">
    <source>
        <dbReference type="Pfam" id="PF00291"/>
    </source>
</evidence>
<dbReference type="SUPFAM" id="SSF53686">
    <property type="entry name" value="Tryptophan synthase beta subunit-like PLP-dependent enzymes"/>
    <property type="match status" value="1"/>
</dbReference>
<dbReference type="GO" id="GO:0009097">
    <property type="term" value="P:isoleucine biosynthetic process"/>
    <property type="evidence" value="ECO:0007669"/>
    <property type="project" value="TreeGrafter"/>
</dbReference>
<evidence type="ECO:0000256" key="2">
    <source>
        <dbReference type="ARBA" id="ARBA00004496"/>
    </source>
</evidence>
<evidence type="ECO:0000256" key="4">
    <source>
        <dbReference type="ARBA" id="ARBA00010869"/>
    </source>
</evidence>
<sequence length="367" mass="39616">MASTTKKPWIRTPLIESAALSKAAGCRIFLKLENLQPSGSFKSRGIGNYMLRRLPDPASGSSGPIHFYCSSGGNAGLACAHAARALSRPCTVVVPLTTSALMIAKIRAAGATAVIQEGASWVEADTYMRLILMREAEKKGEKVVYAPPFDDPDIWEGHSWMMDEIKDDLDKVALDERGGRSEPEAVICGVGGGGLFSGVMQGIDRHGWGHVPVIALETHGTDSLNQALKRGELKAPTLPAITSRATCLGARTVCRQAFEYGQRKNVKSVVLEDAEAAMGCWRLADDERMMVELACGVNVALCYGGRLEKYLGRKLNAESKVVVIVCGGSNITVEELTSYRQEYGHIEKFEARNEEVPSTQSAPNGSR</sequence>
<dbReference type="GO" id="GO:0003941">
    <property type="term" value="F:L-serine ammonia-lyase activity"/>
    <property type="evidence" value="ECO:0007669"/>
    <property type="project" value="UniProtKB-EC"/>
</dbReference>
<keyword evidence="9" id="KW-0456">Lyase</keyword>
<dbReference type="EC" id="4.3.1.17" evidence="5"/>
<dbReference type="GO" id="GO:0030170">
    <property type="term" value="F:pyridoxal phosphate binding"/>
    <property type="evidence" value="ECO:0007669"/>
    <property type="project" value="InterPro"/>
</dbReference>